<sequence>MSDADSRESDEPHVAFYLPSLRGGGAEKVILNLASEFAARDYQVDIVLVSAHGEYLSQVPDTVNVVDFDTGRFFLALPQLAAYLKRSEPDVMLSTIDTANVVAICAKRVARVSTRVVIRISNMLSTKEANGELKHRLVHRAAKYVYPYADEVVAVSDGVKSDLLEMTNLSAVQVTTIYNPSVTEELLRKRTETVDHPWFAPDAEMPVVLGVGELSEQKDFETLIRAFASVASEQSVRLVILGEGDRSKRLRELTAELGVDDLVSMPGFVENPFAYMANADVFVLSSQWEGCPNVLIEALACDVPVVSTDCPSGPYEILEGGMWGRLVPVRDHNAMAKAIEAVLNDEIVRSTEEYAISRFSVHEVTNAYEQALRL</sequence>
<dbReference type="Pfam" id="PF00534">
    <property type="entry name" value="Glycos_transf_1"/>
    <property type="match status" value="1"/>
</dbReference>
<dbReference type="Proteomes" id="UP000011618">
    <property type="component" value="Unassembled WGS sequence"/>
</dbReference>
<comment type="caution">
    <text evidence="3">The sequence shown here is derived from an EMBL/GenBank/DDBJ whole genome shotgun (WGS) entry which is preliminary data.</text>
</comment>
<accession>L9YZQ6</accession>
<dbReference type="Pfam" id="PF13439">
    <property type="entry name" value="Glyco_transf_4"/>
    <property type="match status" value="1"/>
</dbReference>
<keyword evidence="3" id="KW-0808">Transferase</keyword>
<evidence type="ECO:0000259" key="1">
    <source>
        <dbReference type="Pfam" id="PF00534"/>
    </source>
</evidence>
<dbReference type="InterPro" id="IPR001296">
    <property type="entry name" value="Glyco_trans_1"/>
</dbReference>
<name>L9YZQ6_9EURY</name>
<dbReference type="CDD" id="cd03811">
    <property type="entry name" value="GT4_GT28_WabH-like"/>
    <property type="match status" value="1"/>
</dbReference>
<dbReference type="SUPFAM" id="SSF53756">
    <property type="entry name" value="UDP-Glycosyltransferase/glycogen phosphorylase"/>
    <property type="match status" value="1"/>
</dbReference>
<evidence type="ECO:0000259" key="2">
    <source>
        <dbReference type="Pfam" id="PF13439"/>
    </source>
</evidence>
<feature type="domain" description="Glycosyl transferase family 1" evidence="1">
    <location>
        <begin position="203"/>
        <end position="349"/>
    </location>
</feature>
<protein>
    <submittedName>
        <fullName evidence="3">Putative glycosyltransferase</fullName>
    </submittedName>
</protein>
<reference evidence="3 4" key="1">
    <citation type="journal article" date="2014" name="PLoS Genet.">
        <title>Phylogenetically driven sequencing of extremely halophilic archaea reveals strategies for static and dynamic osmo-response.</title>
        <authorList>
            <person name="Becker E.A."/>
            <person name="Seitzer P.M."/>
            <person name="Tritt A."/>
            <person name="Larsen D."/>
            <person name="Krusor M."/>
            <person name="Yao A.I."/>
            <person name="Wu D."/>
            <person name="Madern D."/>
            <person name="Eisen J.A."/>
            <person name="Darling A.E."/>
            <person name="Facciotti M.T."/>
        </authorList>
    </citation>
    <scope>NUCLEOTIDE SEQUENCE [LARGE SCALE GENOMIC DNA]</scope>
    <source>
        <strain evidence="3 4">DSM 3751</strain>
    </source>
</reference>
<evidence type="ECO:0000313" key="3">
    <source>
        <dbReference type="EMBL" id="ELY79740.1"/>
    </source>
</evidence>
<dbReference type="RefSeq" id="WP_006184827.1">
    <property type="nucleotide sequence ID" value="NZ_AOII01000038.1"/>
</dbReference>
<dbReference type="EMBL" id="AOII01000038">
    <property type="protein sequence ID" value="ELY79740.1"/>
    <property type="molecule type" value="Genomic_DNA"/>
</dbReference>
<dbReference type="eggNOG" id="arCOG01411">
    <property type="taxonomic scope" value="Archaea"/>
</dbReference>
<dbReference type="InterPro" id="IPR028098">
    <property type="entry name" value="Glyco_trans_4-like_N"/>
</dbReference>
<dbReference type="Gene3D" id="3.40.50.2000">
    <property type="entry name" value="Glycogen Phosphorylase B"/>
    <property type="match status" value="2"/>
</dbReference>
<feature type="domain" description="Glycosyltransferase subfamily 4-like N-terminal" evidence="2">
    <location>
        <begin position="24"/>
        <end position="180"/>
    </location>
</feature>
<dbReference type="GO" id="GO:0016757">
    <property type="term" value="F:glycosyltransferase activity"/>
    <property type="evidence" value="ECO:0007669"/>
    <property type="project" value="TreeGrafter"/>
</dbReference>
<evidence type="ECO:0000313" key="4">
    <source>
        <dbReference type="Proteomes" id="UP000011618"/>
    </source>
</evidence>
<organism evidence="3 4">
    <name type="scientific">Natrinema pallidum DSM 3751</name>
    <dbReference type="NCBI Taxonomy" id="1227495"/>
    <lineage>
        <taxon>Archaea</taxon>
        <taxon>Methanobacteriati</taxon>
        <taxon>Methanobacteriota</taxon>
        <taxon>Stenosarchaea group</taxon>
        <taxon>Halobacteria</taxon>
        <taxon>Halobacteriales</taxon>
        <taxon>Natrialbaceae</taxon>
        <taxon>Natrinema</taxon>
    </lineage>
</organism>
<proteinExistence type="predicted"/>
<gene>
    <name evidence="3" type="ORF">C487_06318</name>
</gene>
<dbReference type="AlphaFoldDB" id="L9YZQ6"/>
<dbReference type="PANTHER" id="PTHR12526">
    <property type="entry name" value="GLYCOSYLTRANSFERASE"/>
    <property type="match status" value="1"/>
</dbReference>
<dbReference type="OrthoDB" id="132546at2157"/>
<dbReference type="PANTHER" id="PTHR12526:SF638">
    <property type="entry name" value="SPORE COAT PROTEIN SA"/>
    <property type="match status" value="1"/>
</dbReference>